<reference evidence="1 2" key="1">
    <citation type="journal article" date="2018" name="Front. Plant Sci.">
        <title>Red Clover (Trifolium pratense) and Zigzag Clover (T. medium) - A Picture of Genomic Similarities and Differences.</title>
        <authorList>
            <person name="Dluhosova J."/>
            <person name="Istvanek J."/>
            <person name="Nedelnik J."/>
            <person name="Repkova J."/>
        </authorList>
    </citation>
    <scope>NUCLEOTIDE SEQUENCE [LARGE SCALE GENOMIC DNA]</scope>
    <source>
        <strain evidence="2">cv. 10/8</strain>
        <tissue evidence="1">Leaf</tissue>
    </source>
</reference>
<sequence>MPPEIAASLPKSQLQVAVLRLPLYQSP</sequence>
<dbReference type="Proteomes" id="UP000265520">
    <property type="component" value="Unassembled WGS sequence"/>
</dbReference>
<evidence type="ECO:0000313" key="2">
    <source>
        <dbReference type="Proteomes" id="UP000265520"/>
    </source>
</evidence>
<dbReference type="EMBL" id="LXQA011197182">
    <property type="protein sequence ID" value="MCI88594.1"/>
    <property type="molecule type" value="Genomic_DNA"/>
</dbReference>
<organism evidence="1 2">
    <name type="scientific">Trifolium medium</name>
    <dbReference type="NCBI Taxonomy" id="97028"/>
    <lineage>
        <taxon>Eukaryota</taxon>
        <taxon>Viridiplantae</taxon>
        <taxon>Streptophyta</taxon>
        <taxon>Embryophyta</taxon>
        <taxon>Tracheophyta</taxon>
        <taxon>Spermatophyta</taxon>
        <taxon>Magnoliopsida</taxon>
        <taxon>eudicotyledons</taxon>
        <taxon>Gunneridae</taxon>
        <taxon>Pentapetalae</taxon>
        <taxon>rosids</taxon>
        <taxon>fabids</taxon>
        <taxon>Fabales</taxon>
        <taxon>Fabaceae</taxon>
        <taxon>Papilionoideae</taxon>
        <taxon>50 kb inversion clade</taxon>
        <taxon>NPAAA clade</taxon>
        <taxon>Hologalegina</taxon>
        <taxon>IRL clade</taxon>
        <taxon>Trifolieae</taxon>
        <taxon>Trifolium</taxon>
    </lineage>
</organism>
<accession>A0A392VJM7</accession>
<keyword evidence="2" id="KW-1185">Reference proteome</keyword>
<dbReference type="AlphaFoldDB" id="A0A392VJM7"/>
<comment type="caution">
    <text evidence="1">The sequence shown here is derived from an EMBL/GenBank/DDBJ whole genome shotgun (WGS) entry which is preliminary data.</text>
</comment>
<evidence type="ECO:0000313" key="1">
    <source>
        <dbReference type="EMBL" id="MCI88594.1"/>
    </source>
</evidence>
<proteinExistence type="predicted"/>
<name>A0A392VJM7_9FABA</name>
<protein>
    <submittedName>
        <fullName evidence="1">Uncharacterized protein</fullName>
    </submittedName>
</protein>